<keyword evidence="4" id="KW-0227">DNA damage</keyword>
<dbReference type="PROSITE" id="PS50160">
    <property type="entry name" value="DNA_LIGASE_A3"/>
    <property type="match status" value="1"/>
</dbReference>
<dbReference type="GO" id="GO:0006281">
    <property type="term" value="P:DNA repair"/>
    <property type="evidence" value="ECO:0007669"/>
    <property type="project" value="UniProtKB-KW"/>
</dbReference>
<dbReference type="Gene3D" id="3.30.470.30">
    <property type="entry name" value="DNA ligase/mRNA capping enzyme"/>
    <property type="match status" value="1"/>
</dbReference>
<sequence length="271" mass="31081">MRVLALFLLLFSIVFAKDVMLLNEFRGDENLSGWVMSEKYDGVRAIWDGKSLKSRNGNEIYAPAKWKENFPPFKIDGELFTKRGEFERVFSIVADKKPSDEWSGVKFMIFDVPDENGNLTQRLAVLKKFLDKNPNKNIVIIEQIPVKNTEHLNQFLDEILKNGGEGAVVRDPKAEYKSGRSDKILKVKKFHDSECKVLKIIAGKGKFKDKMGSVLCLDEKSGVEFRLGSGFSDKMRANPPKIGSIITYKYQNLTKNNKPRFPVFMRFRDEI</sequence>
<dbReference type="Gene3D" id="3.30.1490.70">
    <property type="match status" value="1"/>
</dbReference>
<dbReference type="EMBL" id="FIZP01000003">
    <property type="protein sequence ID" value="CZE47384.1"/>
    <property type="molecule type" value="Genomic_DNA"/>
</dbReference>
<reference evidence="8 9" key="1">
    <citation type="submission" date="2016-02" db="EMBL/GenBank/DDBJ databases">
        <authorList>
            <consortium name="Pathogen Informatics"/>
        </authorList>
    </citation>
    <scope>NUCLEOTIDE SEQUENCE [LARGE SCALE GENOMIC DNA]</scope>
    <source>
        <strain evidence="8 9">RC20</strain>
    </source>
</reference>
<dbReference type="SUPFAM" id="SSF50249">
    <property type="entry name" value="Nucleic acid-binding proteins"/>
    <property type="match status" value="1"/>
</dbReference>
<dbReference type="GO" id="GO:0006310">
    <property type="term" value="P:DNA recombination"/>
    <property type="evidence" value="ECO:0007669"/>
    <property type="project" value="InterPro"/>
</dbReference>
<dbReference type="Pfam" id="PF14743">
    <property type="entry name" value="DNA_ligase_OB_2"/>
    <property type="match status" value="1"/>
</dbReference>
<evidence type="ECO:0000256" key="3">
    <source>
        <dbReference type="ARBA" id="ARBA00022705"/>
    </source>
</evidence>
<dbReference type="InterPro" id="IPR050326">
    <property type="entry name" value="NAD_dep_DNA_ligaseB"/>
</dbReference>
<dbReference type="InterPro" id="IPR012340">
    <property type="entry name" value="NA-bd_OB-fold"/>
</dbReference>
<evidence type="ECO:0000256" key="5">
    <source>
        <dbReference type="ARBA" id="ARBA00023204"/>
    </source>
</evidence>
<evidence type="ECO:0000313" key="9">
    <source>
        <dbReference type="Proteomes" id="UP000069632"/>
    </source>
</evidence>
<accession>A0A128EEP5</accession>
<evidence type="ECO:0000256" key="4">
    <source>
        <dbReference type="ARBA" id="ARBA00022763"/>
    </source>
</evidence>
<dbReference type="OrthoDB" id="9767858at2"/>
<proteinExistence type="predicted"/>
<dbReference type="InterPro" id="IPR029319">
    <property type="entry name" value="DNA_ligase_OB"/>
</dbReference>
<dbReference type="Proteomes" id="UP000069632">
    <property type="component" value="Unassembled WGS sequence"/>
</dbReference>
<dbReference type="NCBIfam" id="NF006592">
    <property type="entry name" value="PRK09125.1"/>
    <property type="match status" value="1"/>
</dbReference>
<keyword evidence="2 8" id="KW-0436">Ligase</keyword>
<comment type="catalytic activity">
    <reaction evidence="6">
        <text>ATP + (deoxyribonucleotide)n-3'-hydroxyl + 5'-phospho-(deoxyribonucleotide)m = (deoxyribonucleotide)n+m + AMP + diphosphate.</text>
        <dbReference type="EC" id="6.5.1.1"/>
    </reaction>
</comment>
<dbReference type="InterPro" id="IPR016059">
    <property type="entry name" value="DNA_ligase_ATP-dep_CS"/>
</dbReference>
<gene>
    <name evidence="8" type="primary">ligA_2</name>
    <name evidence="8" type="ORF">ERS672216_00854</name>
</gene>
<dbReference type="AlphaFoldDB" id="A0A128EEP5"/>
<dbReference type="CDD" id="cd08041">
    <property type="entry name" value="OBF_kDNA_ligase_like"/>
    <property type="match status" value="1"/>
</dbReference>
<dbReference type="GO" id="GO:0005524">
    <property type="term" value="F:ATP binding"/>
    <property type="evidence" value="ECO:0007669"/>
    <property type="project" value="InterPro"/>
</dbReference>
<keyword evidence="3" id="KW-0235">DNA replication</keyword>
<organism evidence="8 9">
    <name type="scientific">Campylobacter geochelonis</name>
    <dbReference type="NCBI Taxonomy" id="1780362"/>
    <lineage>
        <taxon>Bacteria</taxon>
        <taxon>Pseudomonadati</taxon>
        <taxon>Campylobacterota</taxon>
        <taxon>Epsilonproteobacteria</taxon>
        <taxon>Campylobacterales</taxon>
        <taxon>Campylobacteraceae</taxon>
        <taxon>Campylobacter</taxon>
    </lineage>
</organism>
<comment type="cofactor">
    <cofactor evidence="1">
        <name>a divalent metal cation</name>
        <dbReference type="ChEBI" id="CHEBI:60240"/>
    </cofactor>
</comment>
<feature type="domain" description="ATP-dependent DNA ligase family profile" evidence="7">
    <location>
        <begin position="119"/>
        <end position="189"/>
    </location>
</feature>
<dbReference type="EC" id="6.5.1.1" evidence="8"/>
<evidence type="ECO:0000256" key="2">
    <source>
        <dbReference type="ARBA" id="ARBA00022598"/>
    </source>
</evidence>
<keyword evidence="5" id="KW-0234">DNA repair</keyword>
<dbReference type="PANTHER" id="PTHR47810">
    <property type="entry name" value="DNA LIGASE"/>
    <property type="match status" value="1"/>
</dbReference>
<dbReference type="PROSITE" id="PS00333">
    <property type="entry name" value="DNA_LIGASE_A2"/>
    <property type="match status" value="1"/>
</dbReference>
<evidence type="ECO:0000256" key="6">
    <source>
        <dbReference type="ARBA" id="ARBA00034003"/>
    </source>
</evidence>
<name>A0A128EEP5_9BACT</name>
<dbReference type="CDD" id="cd07896">
    <property type="entry name" value="Adenylation_kDNA_ligase_like"/>
    <property type="match status" value="1"/>
</dbReference>
<dbReference type="GO" id="GO:0006260">
    <property type="term" value="P:DNA replication"/>
    <property type="evidence" value="ECO:0007669"/>
    <property type="project" value="UniProtKB-KW"/>
</dbReference>
<evidence type="ECO:0000313" key="8">
    <source>
        <dbReference type="EMBL" id="CZE47384.1"/>
    </source>
</evidence>
<keyword evidence="9" id="KW-1185">Reference proteome</keyword>
<dbReference type="RefSeq" id="WP_082258974.1">
    <property type="nucleotide sequence ID" value="NZ_CP053844.1"/>
</dbReference>
<evidence type="ECO:0000259" key="7">
    <source>
        <dbReference type="PROSITE" id="PS50160"/>
    </source>
</evidence>
<dbReference type="GO" id="GO:0003910">
    <property type="term" value="F:DNA ligase (ATP) activity"/>
    <property type="evidence" value="ECO:0007669"/>
    <property type="project" value="UniProtKB-EC"/>
</dbReference>
<dbReference type="Pfam" id="PF01068">
    <property type="entry name" value="DNA_ligase_A_M"/>
    <property type="match status" value="1"/>
</dbReference>
<dbReference type="PANTHER" id="PTHR47810:SF1">
    <property type="entry name" value="DNA LIGASE B"/>
    <property type="match status" value="1"/>
</dbReference>
<dbReference type="Gene3D" id="2.40.50.140">
    <property type="entry name" value="Nucleic acid-binding proteins"/>
    <property type="match status" value="1"/>
</dbReference>
<evidence type="ECO:0000256" key="1">
    <source>
        <dbReference type="ARBA" id="ARBA00001968"/>
    </source>
</evidence>
<protein>
    <submittedName>
        <fullName evidence="8">DNA ligase</fullName>
        <ecNumber evidence="8">6.5.1.1</ecNumber>
    </submittedName>
</protein>
<dbReference type="SUPFAM" id="SSF56091">
    <property type="entry name" value="DNA ligase/mRNA capping enzyme, catalytic domain"/>
    <property type="match status" value="1"/>
</dbReference>
<dbReference type="InterPro" id="IPR012310">
    <property type="entry name" value="DNA_ligase_ATP-dep_cent"/>
</dbReference>